<dbReference type="AlphaFoldDB" id="A0AAV6KWY3"/>
<name>A0AAV6KWY3_9ERIC</name>
<gene>
    <name evidence="9" type="ORF">RHGRI_007146</name>
</gene>
<evidence type="ECO:0000256" key="3">
    <source>
        <dbReference type="ARBA" id="ARBA00022771"/>
    </source>
</evidence>
<dbReference type="PANTHER" id="PTHR47025">
    <property type="entry name" value="AUTOIMMUNE REGULATOR"/>
    <property type="match status" value="1"/>
</dbReference>
<evidence type="ECO:0000256" key="6">
    <source>
        <dbReference type="SAM" id="MobiDB-lite"/>
    </source>
</evidence>
<keyword evidence="5" id="KW-0539">Nucleus</keyword>
<dbReference type="Proteomes" id="UP000823749">
    <property type="component" value="Chromosome 3"/>
</dbReference>
<sequence>MVEILKMDKEGEYIHSLEVEGTNGVAVKLLTGMFNYEIDKVEDRTVHCVKLWDSLSLSPILPVRRSTRSASVIIPLEDKNQESVIKDRSLNQALSPKSPGTSSMRILSHKKNQGRIKKNSSGSPSVSQPIASASALSSSKTNSQGKTTKKVVKPGSARKANIGASVWISSQHQGQSNITKKSAKAILSPRSSKSASLHLSAVDKSKWKITKKDQGLHKLVFEDGGLPDGTEVAYYSRGKKLLEGYKKGQGIFCHCCSSEVSASQFEAHAGWASRKKPYQYIYTSNGVSLHEFAISLLKGRKHYEKDNDDLCIICADGGNLLLCDNMFQREKFVEFNENALAAGRVSGVDPIEQITKRCIRIVKNPEDAEVIACVLCRGYNFRKSGFGSFTVIVCDQCEKEYHVGCLKKHNMADLQELPKGKWFCCMDCERIFSALQKLLIRGEEKIPDSLLDVMKKKHEEKVPDTPTDFDVRWRVLSGKIASPETRLFLSKAVAIFHDCFDPIVDSATGRDFIPSMVYGSRVVSAGIFRVFGQEIAELPLVATSSDNQGKGYFQVLFSCIERLLAFLNVKWLVLPAAHEAESIWTQKFGFERMPVEQLSNFRKTCWQMLTFTGTSMLQKMVPPCRIIDQLVVDVAMESS</sequence>
<dbReference type="InterPro" id="IPR013083">
    <property type="entry name" value="Znf_RING/FYVE/PHD"/>
</dbReference>
<dbReference type="GO" id="GO:0045944">
    <property type="term" value="P:positive regulation of transcription by RNA polymerase II"/>
    <property type="evidence" value="ECO:0007669"/>
    <property type="project" value="TreeGrafter"/>
</dbReference>
<dbReference type="EMBL" id="JACTNZ010000003">
    <property type="protein sequence ID" value="KAG5556784.1"/>
    <property type="molecule type" value="Genomic_DNA"/>
</dbReference>
<dbReference type="InterPro" id="IPR016181">
    <property type="entry name" value="Acyl_CoA_acyltransferase"/>
</dbReference>
<evidence type="ECO:0000313" key="9">
    <source>
        <dbReference type="EMBL" id="KAG5556784.1"/>
    </source>
</evidence>
<dbReference type="InterPro" id="IPR056511">
    <property type="entry name" value="IDM1_C"/>
</dbReference>
<dbReference type="GO" id="GO:0005634">
    <property type="term" value="C:nucleus"/>
    <property type="evidence" value="ECO:0007669"/>
    <property type="project" value="UniProtKB-SubCell"/>
</dbReference>
<keyword evidence="2" id="KW-0479">Metal-binding</keyword>
<evidence type="ECO:0000256" key="4">
    <source>
        <dbReference type="ARBA" id="ARBA00022833"/>
    </source>
</evidence>
<organism evidence="9 10">
    <name type="scientific">Rhododendron griersonianum</name>
    <dbReference type="NCBI Taxonomy" id="479676"/>
    <lineage>
        <taxon>Eukaryota</taxon>
        <taxon>Viridiplantae</taxon>
        <taxon>Streptophyta</taxon>
        <taxon>Embryophyta</taxon>
        <taxon>Tracheophyta</taxon>
        <taxon>Spermatophyta</taxon>
        <taxon>Magnoliopsida</taxon>
        <taxon>eudicotyledons</taxon>
        <taxon>Gunneridae</taxon>
        <taxon>Pentapetalae</taxon>
        <taxon>asterids</taxon>
        <taxon>Ericales</taxon>
        <taxon>Ericaceae</taxon>
        <taxon>Ericoideae</taxon>
        <taxon>Rhodoreae</taxon>
        <taxon>Rhododendron</taxon>
    </lineage>
</organism>
<keyword evidence="10" id="KW-1185">Reference proteome</keyword>
<dbReference type="PANTHER" id="PTHR47025:SF27">
    <property type="entry name" value="PHD-TYPE DOMAIN-CONTAINING PROTEIN"/>
    <property type="match status" value="1"/>
</dbReference>
<evidence type="ECO:0000256" key="5">
    <source>
        <dbReference type="ARBA" id="ARBA00023242"/>
    </source>
</evidence>
<dbReference type="Pfam" id="PF16135">
    <property type="entry name" value="TDBD"/>
    <property type="match status" value="1"/>
</dbReference>
<evidence type="ECO:0000256" key="1">
    <source>
        <dbReference type="ARBA" id="ARBA00004123"/>
    </source>
</evidence>
<evidence type="ECO:0000256" key="2">
    <source>
        <dbReference type="ARBA" id="ARBA00022723"/>
    </source>
</evidence>
<dbReference type="InterPro" id="IPR011011">
    <property type="entry name" value="Znf_FYVE_PHD"/>
</dbReference>
<evidence type="ECO:0000259" key="7">
    <source>
        <dbReference type="Pfam" id="PF16135"/>
    </source>
</evidence>
<keyword evidence="4" id="KW-0862">Zinc</keyword>
<comment type="subcellular location">
    <subcellularLocation>
        <location evidence="1">Nucleus</location>
    </subcellularLocation>
</comment>
<evidence type="ECO:0000313" key="10">
    <source>
        <dbReference type="Proteomes" id="UP000823749"/>
    </source>
</evidence>
<dbReference type="SUPFAM" id="SSF57903">
    <property type="entry name" value="FYVE/PHD zinc finger"/>
    <property type="match status" value="1"/>
</dbReference>
<accession>A0AAV6KWY3</accession>
<comment type="caution">
    <text evidence="9">The sequence shown here is derived from an EMBL/GenBank/DDBJ whole genome shotgun (WGS) entry which is preliminary data.</text>
</comment>
<dbReference type="Gene3D" id="3.30.40.10">
    <property type="entry name" value="Zinc/RING finger domain, C3HC4 (zinc finger)"/>
    <property type="match status" value="1"/>
</dbReference>
<dbReference type="GO" id="GO:0042393">
    <property type="term" value="F:histone binding"/>
    <property type="evidence" value="ECO:0007669"/>
    <property type="project" value="TreeGrafter"/>
</dbReference>
<dbReference type="InterPro" id="IPR032308">
    <property type="entry name" value="TDBD"/>
</dbReference>
<proteinExistence type="predicted"/>
<feature type="domain" description="Tify" evidence="7">
    <location>
        <begin position="247"/>
        <end position="291"/>
    </location>
</feature>
<protein>
    <submittedName>
        <fullName evidence="9">Uncharacterized protein</fullName>
    </submittedName>
</protein>
<dbReference type="GO" id="GO:0003682">
    <property type="term" value="F:chromatin binding"/>
    <property type="evidence" value="ECO:0007669"/>
    <property type="project" value="TreeGrafter"/>
</dbReference>
<reference evidence="9" key="1">
    <citation type="submission" date="2020-08" db="EMBL/GenBank/DDBJ databases">
        <title>Plant Genome Project.</title>
        <authorList>
            <person name="Zhang R.-G."/>
        </authorList>
    </citation>
    <scope>NUCLEOTIDE SEQUENCE</scope>
    <source>
        <strain evidence="9">WSP0</strain>
        <tissue evidence="9">Leaf</tissue>
    </source>
</reference>
<dbReference type="GO" id="GO:0000977">
    <property type="term" value="F:RNA polymerase II transcription regulatory region sequence-specific DNA binding"/>
    <property type="evidence" value="ECO:0007669"/>
    <property type="project" value="TreeGrafter"/>
</dbReference>
<feature type="compositionally biased region" description="Polar residues" evidence="6">
    <location>
        <begin position="119"/>
        <end position="130"/>
    </location>
</feature>
<dbReference type="SUPFAM" id="SSF55729">
    <property type="entry name" value="Acyl-CoA N-acyltransferases (Nat)"/>
    <property type="match status" value="1"/>
</dbReference>
<dbReference type="GO" id="GO:0008270">
    <property type="term" value="F:zinc ion binding"/>
    <property type="evidence" value="ECO:0007669"/>
    <property type="project" value="UniProtKB-KW"/>
</dbReference>
<feature type="region of interest" description="Disordered" evidence="6">
    <location>
        <begin position="111"/>
        <end position="156"/>
    </location>
</feature>
<dbReference type="Pfam" id="PF23209">
    <property type="entry name" value="IDM1_C"/>
    <property type="match status" value="1"/>
</dbReference>
<evidence type="ECO:0000259" key="8">
    <source>
        <dbReference type="Pfam" id="PF23209"/>
    </source>
</evidence>
<feature type="domain" description="Increased DNA methylation 1 C-terminal" evidence="8">
    <location>
        <begin position="520"/>
        <end position="619"/>
    </location>
</feature>
<keyword evidence="3" id="KW-0863">Zinc-finger</keyword>